<dbReference type="EMBL" id="BMUE01000002">
    <property type="protein sequence ID" value="GGW40096.1"/>
    <property type="molecule type" value="Genomic_DNA"/>
</dbReference>
<feature type="region of interest" description="Disordered" evidence="1">
    <location>
        <begin position="107"/>
        <end position="127"/>
    </location>
</feature>
<dbReference type="Proteomes" id="UP000620224">
    <property type="component" value="Unassembled WGS sequence"/>
</dbReference>
<keyword evidence="3" id="KW-1185">Reference proteome</keyword>
<evidence type="ECO:0000256" key="1">
    <source>
        <dbReference type="SAM" id="MobiDB-lite"/>
    </source>
</evidence>
<dbReference type="AlphaFoldDB" id="A0A918IZI3"/>
<sequence length="328" mass="34810">MDDPGTPPQDRDTAIRTAQAVDSALKVINDPGTPRAVRKQLTGLAKEVVSTLDTASRTGLPPEVRRTAFYVAWKSASALDAVGDPKTPPGVREDLAGIIADLNSAARRTEADHAEKSGRGMPGARGQETTRALWLLATVASTISERHSPDGGRKSLAETAHEASSSVDESDDSGLSRETAEQVDRVKKEHEAFLSTQPLPDVQLGKAAEVCTNSVLLAAPQGITTDLVGLLPGNMNPDDVKDFWKSQEAGNTSLDVLARLRNDHIADAPMVIKKLVPTLADSVPAKELFSTLGDKALHCLRAALDLDQESGIKSGTWVKMADAQEGNS</sequence>
<feature type="compositionally biased region" description="Basic and acidic residues" evidence="1">
    <location>
        <begin position="107"/>
        <end position="118"/>
    </location>
</feature>
<proteinExistence type="predicted"/>
<gene>
    <name evidence="2" type="ORF">GCM10010503_15670</name>
</gene>
<reference evidence="2" key="1">
    <citation type="journal article" date="2014" name="Int. J. Syst. Evol. Microbiol.">
        <title>Complete genome sequence of Corynebacterium casei LMG S-19264T (=DSM 44701T), isolated from a smear-ripened cheese.</title>
        <authorList>
            <consortium name="US DOE Joint Genome Institute (JGI-PGF)"/>
            <person name="Walter F."/>
            <person name="Albersmeier A."/>
            <person name="Kalinowski J."/>
            <person name="Ruckert C."/>
        </authorList>
    </citation>
    <scope>NUCLEOTIDE SEQUENCE</scope>
    <source>
        <strain evidence="2">JCM 4490</strain>
    </source>
</reference>
<accession>A0A918IZI3</accession>
<evidence type="ECO:0000313" key="2">
    <source>
        <dbReference type="EMBL" id="GGW40096.1"/>
    </source>
</evidence>
<organism evidence="2 3">
    <name type="scientific">Streptomyces lucensis JCM 4490</name>
    <dbReference type="NCBI Taxonomy" id="1306176"/>
    <lineage>
        <taxon>Bacteria</taxon>
        <taxon>Bacillati</taxon>
        <taxon>Actinomycetota</taxon>
        <taxon>Actinomycetes</taxon>
        <taxon>Kitasatosporales</taxon>
        <taxon>Streptomycetaceae</taxon>
        <taxon>Streptomyces</taxon>
    </lineage>
</organism>
<protein>
    <submittedName>
        <fullName evidence="2">Uncharacterized protein</fullName>
    </submittedName>
</protein>
<comment type="caution">
    <text evidence="2">The sequence shown here is derived from an EMBL/GenBank/DDBJ whole genome shotgun (WGS) entry which is preliminary data.</text>
</comment>
<dbReference type="RefSeq" id="WP_190014018.1">
    <property type="nucleotide sequence ID" value="NZ_BMUE01000002.1"/>
</dbReference>
<evidence type="ECO:0000313" key="3">
    <source>
        <dbReference type="Proteomes" id="UP000620224"/>
    </source>
</evidence>
<reference evidence="2" key="2">
    <citation type="submission" date="2020-09" db="EMBL/GenBank/DDBJ databases">
        <authorList>
            <person name="Sun Q."/>
            <person name="Ohkuma M."/>
        </authorList>
    </citation>
    <scope>NUCLEOTIDE SEQUENCE</scope>
    <source>
        <strain evidence="2">JCM 4490</strain>
    </source>
</reference>
<feature type="compositionally biased region" description="Basic and acidic residues" evidence="1">
    <location>
        <begin position="174"/>
        <end position="187"/>
    </location>
</feature>
<feature type="region of interest" description="Disordered" evidence="1">
    <location>
        <begin position="144"/>
        <end position="187"/>
    </location>
</feature>
<name>A0A918IZI3_9ACTN</name>
<feature type="compositionally biased region" description="Basic and acidic residues" evidence="1">
    <location>
        <begin position="144"/>
        <end position="161"/>
    </location>
</feature>